<keyword evidence="1" id="KW-1133">Transmembrane helix</keyword>
<feature type="transmembrane region" description="Helical" evidence="1">
    <location>
        <begin position="24"/>
        <end position="44"/>
    </location>
</feature>
<reference evidence="4" key="1">
    <citation type="journal article" date="2018" name="Gigascience">
        <title>Genome assembly of the Pink Ipe (Handroanthus impetiginosus, Bignoniaceae), a highly valued, ecologically keystone Neotropical timber forest tree.</title>
        <authorList>
            <person name="Silva-Junior O.B."/>
            <person name="Grattapaglia D."/>
            <person name="Novaes E."/>
            <person name="Collevatti R.G."/>
        </authorList>
    </citation>
    <scope>NUCLEOTIDE SEQUENCE [LARGE SCALE GENOMIC DNA]</scope>
    <source>
        <strain evidence="4">cv. UFG-1</strain>
    </source>
</reference>
<accession>A0A2G9HYN7</accession>
<protein>
    <recommendedName>
        <fullName evidence="2">Methyltransferase type 11 domain-containing protein</fullName>
    </recommendedName>
</protein>
<feature type="domain" description="Methyltransferase type 11" evidence="2">
    <location>
        <begin position="115"/>
        <end position="233"/>
    </location>
</feature>
<keyword evidence="1" id="KW-0812">Transmembrane</keyword>
<evidence type="ECO:0000259" key="2">
    <source>
        <dbReference type="Pfam" id="PF08241"/>
    </source>
</evidence>
<dbReference type="OrthoDB" id="10017101at2759"/>
<evidence type="ECO:0000313" key="4">
    <source>
        <dbReference type="Proteomes" id="UP000231279"/>
    </source>
</evidence>
<dbReference type="PANTHER" id="PTHR45277:SF1">
    <property type="entry name" value="EXPRESSED PROTEIN"/>
    <property type="match status" value="1"/>
</dbReference>
<dbReference type="InterPro" id="IPR029063">
    <property type="entry name" value="SAM-dependent_MTases_sf"/>
</dbReference>
<name>A0A2G9HYN7_9LAMI</name>
<dbReference type="Proteomes" id="UP000231279">
    <property type="component" value="Unassembled WGS sequence"/>
</dbReference>
<keyword evidence="4" id="KW-1185">Reference proteome</keyword>
<dbReference type="GO" id="GO:0009820">
    <property type="term" value="P:alkaloid metabolic process"/>
    <property type="evidence" value="ECO:0007669"/>
    <property type="project" value="UniProtKB-KW"/>
</dbReference>
<sequence length="297" mass="32835">MGKTGRDWTQIYAIYGVDDWQTPLFLLIHAIVFSVLSVLFLLYFEPICYFLQHFLAGPASARFTAGFTGSVTALSAVCLYFAAANFFYSAVSLHWEMSQRIVSLIPDWSSVKHALDLGCGRGILLNAVALQLKKSGSSGRVVGLNPAQTKNGALNPTRTLRTAALEGVQEYVTCRPGDPRTVPFSDSYFDVVVSAVFVHTVGKEFGAKSAEAAAERMRVLGEVVRVLKPGGVGVVWDIVHVPEYVQRLNELKMEDIRVSERVTAFMVSSHIVSFRKPRQHSMGTGEVRLDWRFSHMA</sequence>
<keyword evidence="1" id="KW-0472">Membrane</keyword>
<evidence type="ECO:0000313" key="3">
    <source>
        <dbReference type="EMBL" id="PIN22617.1"/>
    </source>
</evidence>
<dbReference type="GO" id="GO:0008757">
    <property type="term" value="F:S-adenosylmethionine-dependent methyltransferase activity"/>
    <property type="evidence" value="ECO:0007669"/>
    <property type="project" value="InterPro"/>
</dbReference>
<dbReference type="EMBL" id="NKXS01000723">
    <property type="protein sequence ID" value="PIN22617.1"/>
    <property type="molecule type" value="Genomic_DNA"/>
</dbReference>
<dbReference type="STRING" id="429701.A0A2G9HYN7"/>
<organism evidence="3 4">
    <name type="scientific">Handroanthus impetiginosus</name>
    <dbReference type="NCBI Taxonomy" id="429701"/>
    <lineage>
        <taxon>Eukaryota</taxon>
        <taxon>Viridiplantae</taxon>
        <taxon>Streptophyta</taxon>
        <taxon>Embryophyta</taxon>
        <taxon>Tracheophyta</taxon>
        <taxon>Spermatophyta</taxon>
        <taxon>Magnoliopsida</taxon>
        <taxon>eudicotyledons</taxon>
        <taxon>Gunneridae</taxon>
        <taxon>Pentapetalae</taxon>
        <taxon>asterids</taxon>
        <taxon>lamiids</taxon>
        <taxon>Lamiales</taxon>
        <taxon>Bignoniaceae</taxon>
        <taxon>Crescentiina</taxon>
        <taxon>Tabebuia alliance</taxon>
        <taxon>Handroanthus</taxon>
    </lineage>
</organism>
<evidence type="ECO:0000256" key="1">
    <source>
        <dbReference type="SAM" id="Phobius"/>
    </source>
</evidence>
<comment type="caution">
    <text evidence="3">The sequence shown here is derived from an EMBL/GenBank/DDBJ whole genome shotgun (WGS) entry which is preliminary data.</text>
</comment>
<dbReference type="InterPro" id="IPR013216">
    <property type="entry name" value="Methyltransf_11"/>
</dbReference>
<dbReference type="CDD" id="cd02440">
    <property type="entry name" value="AdoMet_MTases"/>
    <property type="match status" value="1"/>
</dbReference>
<dbReference type="SUPFAM" id="SSF53335">
    <property type="entry name" value="S-adenosyl-L-methionine-dependent methyltransferases"/>
    <property type="match status" value="1"/>
</dbReference>
<gene>
    <name evidence="3" type="ORF">CDL12_04668</name>
</gene>
<dbReference type="Gene3D" id="3.40.50.150">
    <property type="entry name" value="Vaccinia Virus protein VP39"/>
    <property type="match status" value="1"/>
</dbReference>
<proteinExistence type="predicted"/>
<feature type="transmembrane region" description="Helical" evidence="1">
    <location>
        <begin position="65"/>
        <end position="88"/>
    </location>
</feature>
<dbReference type="AlphaFoldDB" id="A0A2G9HYN7"/>
<dbReference type="Pfam" id="PF08241">
    <property type="entry name" value="Methyltransf_11"/>
    <property type="match status" value="1"/>
</dbReference>
<dbReference type="PANTHER" id="PTHR45277">
    <property type="entry name" value="EXPRESSED PROTEIN"/>
    <property type="match status" value="1"/>
</dbReference>